<gene>
    <name evidence="1" type="ORF">A4X13_0g2640</name>
</gene>
<sequence>MADTSSSPEPSVAKRPLEDAADPAARKKKARTSASAVVQCDAKSVLAMEDTQLSALSQADAIACLTNLKSAYIQLYAECVAVKKAAAARPAPAAGASAAAPTWTPAKIVEVATRVRKNTHDAIMKQMKWQPTCRKGTTKWSISVLASAPEVMKAALGLPANEKEFKLKKLTMDEFERAFGTIHVSIRYGSLYVTGKTVTLRWDPSSCEFTLNGTYGLPQ</sequence>
<reference evidence="1" key="2">
    <citation type="journal article" date="2019" name="IMA Fungus">
        <title>Genome sequencing and comparison of five Tilletia species to identify candidate genes for the detection of regulated species infecting wheat.</title>
        <authorList>
            <person name="Nguyen H.D.T."/>
            <person name="Sultana T."/>
            <person name="Kesanakurti P."/>
            <person name="Hambleton S."/>
        </authorList>
    </citation>
    <scope>NUCLEOTIDE SEQUENCE</scope>
    <source>
        <strain evidence="1">DAOMC 236416</strain>
    </source>
</reference>
<dbReference type="OrthoDB" id="5370359at2759"/>
<name>A0A177TWM1_9BASI</name>
<protein>
    <submittedName>
        <fullName evidence="1">Uncharacterized protein</fullName>
    </submittedName>
</protein>
<evidence type="ECO:0000313" key="1">
    <source>
        <dbReference type="EMBL" id="KAE8256428.1"/>
    </source>
</evidence>
<reference evidence="1" key="1">
    <citation type="submission" date="2016-04" db="EMBL/GenBank/DDBJ databases">
        <authorList>
            <person name="Nguyen H.D."/>
            <person name="Samba Siva P."/>
            <person name="Cullis J."/>
            <person name="Levesque C.A."/>
            <person name="Hambleton S."/>
        </authorList>
    </citation>
    <scope>NUCLEOTIDE SEQUENCE</scope>
    <source>
        <strain evidence="1">DAOMC 236416</strain>
    </source>
</reference>
<organism evidence="1 2">
    <name type="scientific">Tilletia indica</name>
    <dbReference type="NCBI Taxonomy" id="43049"/>
    <lineage>
        <taxon>Eukaryota</taxon>
        <taxon>Fungi</taxon>
        <taxon>Dikarya</taxon>
        <taxon>Basidiomycota</taxon>
        <taxon>Ustilaginomycotina</taxon>
        <taxon>Exobasidiomycetes</taxon>
        <taxon>Tilletiales</taxon>
        <taxon>Tilletiaceae</taxon>
        <taxon>Tilletia</taxon>
    </lineage>
</organism>
<keyword evidence="2" id="KW-1185">Reference proteome</keyword>
<dbReference type="EMBL" id="LWDF02000130">
    <property type="protein sequence ID" value="KAE8256428.1"/>
    <property type="molecule type" value="Genomic_DNA"/>
</dbReference>
<evidence type="ECO:0000313" key="2">
    <source>
        <dbReference type="Proteomes" id="UP000077521"/>
    </source>
</evidence>
<proteinExistence type="predicted"/>
<comment type="caution">
    <text evidence="1">The sequence shown here is derived from an EMBL/GenBank/DDBJ whole genome shotgun (WGS) entry which is preliminary data.</text>
</comment>
<dbReference type="AlphaFoldDB" id="A0A177TWM1"/>
<dbReference type="Proteomes" id="UP000077521">
    <property type="component" value="Unassembled WGS sequence"/>
</dbReference>
<accession>A0A177TWM1</accession>